<dbReference type="EMBL" id="CP136137">
    <property type="protein sequence ID" value="WYY08997.1"/>
    <property type="molecule type" value="Genomic_DNA"/>
</dbReference>
<organism evidence="1 2">
    <name type="scientific">Gordonia hydrophobica</name>
    <dbReference type="NCBI Taxonomy" id="40516"/>
    <lineage>
        <taxon>Bacteria</taxon>
        <taxon>Bacillati</taxon>
        <taxon>Actinomycetota</taxon>
        <taxon>Actinomycetes</taxon>
        <taxon>Mycobacteriales</taxon>
        <taxon>Gordoniaceae</taxon>
        <taxon>Gordonia</taxon>
    </lineage>
</organism>
<protein>
    <submittedName>
        <fullName evidence="1">Uncharacterized protein</fullName>
    </submittedName>
</protein>
<sequence length="77" mass="8389">MDRNECLDHVWRVKCDDVSATDARSDECSRETAHLVGEFDKGDGAPVTGFAFPNDRGFVPRSGILGPTIDAAEDPHD</sequence>
<keyword evidence="2" id="KW-1185">Reference proteome</keyword>
<dbReference type="Proteomes" id="UP001479933">
    <property type="component" value="Chromosome"/>
</dbReference>
<name>A0ABZ2U5T7_9ACTN</name>
<gene>
    <name evidence="1" type="ORF">RVF87_08060</name>
</gene>
<reference evidence="1 2" key="1">
    <citation type="journal article" date="2023" name="Virus Evol.">
        <title>Computational host range prediction-The good, the bad, and the ugly.</title>
        <authorList>
            <person name="Howell A.A."/>
            <person name="Versoza C.J."/>
            <person name="Pfeifer S.P."/>
        </authorList>
    </citation>
    <scope>NUCLEOTIDE SEQUENCE [LARGE SCALE GENOMIC DNA]</scope>
    <source>
        <strain evidence="1 2">1610/1b</strain>
    </source>
</reference>
<proteinExistence type="predicted"/>
<evidence type="ECO:0000313" key="2">
    <source>
        <dbReference type="Proteomes" id="UP001479933"/>
    </source>
</evidence>
<evidence type="ECO:0000313" key="1">
    <source>
        <dbReference type="EMBL" id="WYY08997.1"/>
    </source>
</evidence>
<accession>A0ABZ2U5T7</accession>